<name>A0AAN9QSJ6_PHACN</name>
<feature type="compositionally biased region" description="Polar residues" evidence="1">
    <location>
        <begin position="91"/>
        <end position="100"/>
    </location>
</feature>
<dbReference type="AlphaFoldDB" id="A0AAN9QSJ6"/>
<evidence type="ECO:0000313" key="3">
    <source>
        <dbReference type="EMBL" id="KAK7341703.1"/>
    </source>
</evidence>
<gene>
    <name evidence="3" type="ORF">VNO80_24640</name>
</gene>
<feature type="signal peptide" evidence="2">
    <location>
        <begin position="1"/>
        <end position="23"/>
    </location>
</feature>
<accession>A0AAN9QSJ6</accession>
<keyword evidence="4" id="KW-1185">Reference proteome</keyword>
<protein>
    <recommendedName>
        <fullName evidence="5">Secreted protein</fullName>
    </recommendedName>
</protein>
<feature type="region of interest" description="Disordered" evidence="1">
    <location>
        <begin position="66"/>
        <end position="100"/>
    </location>
</feature>
<dbReference type="Proteomes" id="UP001374584">
    <property type="component" value="Unassembled WGS sequence"/>
</dbReference>
<proteinExistence type="predicted"/>
<sequence length="100" mass="11236">MPLMRRQIFIHLLFAWLLLPASALNHVTPGVQAMQSGIAFAPSSAYSSETIFFFYFKFRTPQAIPESQTRHAIPSWVNEKNRKSPSGPNPVGNQRPPSKP</sequence>
<evidence type="ECO:0000256" key="2">
    <source>
        <dbReference type="SAM" id="SignalP"/>
    </source>
</evidence>
<evidence type="ECO:0008006" key="5">
    <source>
        <dbReference type="Google" id="ProtNLM"/>
    </source>
</evidence>
<dbReference type="EMBL" id="JAYMYR010000009">
    <property type="protein sequence ID" value="KAK7341703.1"/>
    <property type="molecule type" value="Genomic_DNA"/>
</dbReference>
<evidence type="ECO:0000256" key="1">
    <source>
        <dbReference type="SAM" id="MobiDB-lite"/>
    </source>
</evidence>
<keyword evidence="2" id="KW-0732">Signal</keyword>
<comment type="caution">
    <text evidence="3">The sequence shown here is derived from an EMBL/GenBank/DDBJ whole genome shotgun (WGS) entry which is preliminary data.</text>
</comment>
<organism evidence="3 4">
    <name type="scientific">Phaseolus coccineus</name>
    <name type="common">Scarlet runner bean</name>
    <name type="synonym">Phaseolus multiflorus</name>
    <dbReference type="NCBI Taxonomy" id="3886"/>
    <lineage>
        <taxon>Eukaryota</taxon>
        <taxon>Viridiplantae</taxon>
        <taxon>Streptophyta</taxon>
        <taxon>Embryophyta</taxon>
        <taxon>Tracheophyta</taxon>
        <taxon>Spermatophyta</taxon>
        <taxon>Magnoliopsida</taxon>
        <taxon>eudicotyledons</taxon>
        <taxon>Gunneridae</taxon>
        <taxon>Pentapetalae</taxon>
        <taxon>rosids</taxon>
        <taxon>fabids</taxon>
        <taxon>Fabales</taxon>
        <taxon>Fabaceae</taxon>
        <taxon>Papilionoideae</taxon>
        <taxon>50 kb inversion clade</taxon>
        <taxon>NPAAA clade</taxon>
        <taxon>indigoferoid/millettioid clade</taxon>
        <taxon>Phaseoleae</taxon>
        <taxon>Phaseolus</taxon>
    </lineage>
</organism>
<feature type="chain" id="PRO_5042932593" description="Secreted protein" evidence="2">
    <location>
        <begin position="24"/>
        <end position="100"/>
    </location>
</feature>
<reference evidence="3 4" key="1">
    <citation type="submission" date="2024-01" db="EMBL/GenBank/DDBJ databases">
        <title>The genomes of 5 underutilized Papilionoideae crops provide insights into root nodulation and disease resistanc.</title>
        <authorList>
            <person name="Jiang F."/>
        </authorList>
    </citation>
    <scope>NUCLEOTIDE SEQUENCE [LARGE SCALE GENOMIC DNA]</scope>
    <source>
        <strain evidence="3">JINMINGXINNONG_FW02</strain>
        <tissue evidence="3">Leaves</tissue>
    </source>
</reference>
<evidence type="ECO:0000313" key="4">
    <source>
        <dbReference type="Proteomes" id="UP001374584"/>
    </source>
</evidence>